<feature type="region of interest" description="Disordered" evidence="5">
    <location>
        <begin position="461"/>
        <end position="489"/>
    </location>
</feature>
<dbReference type="InterPro" id="IPR013083">
    <property type="entry name" value="Znf_RING/FYVE/PHD"/>
</dbReference>
<dbReference type="InterPro" id="IPR001841">
    <property type="entry name" value="Znf_RING"/>
</dbReference>
<evidence type="ECO:0000256" key="5">
    <source>
        <dbReference type="SAM" id="MobiDB-lite"/>
    </source>
</evidence>
<protein>
    <recommendedName>
        <fullName evidence="10">RING-type domain-containing protein</fullName>
    </recommendedName>
</protein>
<dbReference type="HOGENOM" id="CLU_041835_0_0_1"/>
<keyword evidence="3" id="KW-0862">Zinc</keyword>
<dbReference type="InterPro" id="IPR052667">
    <property type="entry name" value="E3_ubiquitin-ligase_RING"/>
</dbReference>
<feature type="compositionally biased region" description="Low complexity" evidence="5">
    <location>
        <begin position="461"/>
        <end position="474"/>
    </location>
</feature>
<dbReference type="Gene3D" id="3.30.160.60">
    <property type="entry name" value="Classic Zinc Finger"/>
    <property type="match status" value="1"/>
</dbReference>
<reference evidence="9" key="1">
    <citation type="submission" date="2011-07" db="EMBL/GenBank/DDBJ databases">
        <authorList>
            <consortium name="Caenorhabditis brenneri Sequencing and Analysis Consortium"/>
            <person name="Wilson R.K."/>
        </authorList>
    </citation>
    <scope>NUCLEOTIDE SEQUENCE [LARGE SCALE GENOMIC DNA]</scope>
    <source>
        <strain evidence="9">PB2801</strain>
    </source>
</reference>
<dbReference type="SMART" id="SM00184">
    <property type="entry name" value="RING"/>
    <property type="match status" value="1"/>
</dbReference>
<dbReference type="PANTHER" id="PTHR47156">
    <property type="entry name" value="PROTEIN CBG20824"/>
    <property type="match status" value="1"/>
</dbReference>
<dbReference type="SUPFAM" id="SSF57845">
    <property type="entry name" value="B-box zinc-binding domain"/>
    <property type="match status" value="1"/>
</dbReference>
<dbReference type="SUPFAM" id="SSF57850">
    <property type="entry name" value="RING/U-box"/>
    <property type="match status" value="1"/>
</dbReference>
<dbReference type="EMBL" id="GL379835">
    <property type="protein sequence ID" value="EGT51806.1"/>
    <property type="molecule type" value="Genomic_DNA"/>
</dbReference>
<feature type="compositionally biased region" description="Pro residues" evidence="5">
    <location>
        <begin position="475"/>
        <end position="487"/>
    </location>
</feature>
<organism evidence="9">
    <name type="scientific">Caenorhabditis brenneri</name>
    <name type="common">Nematode worm</name>
    <dbReference type="NCBI Taxonomy" id="135651"/>
    <lineage>
        <taxon>Eukaryota</taxon>
        <taxon>Metazoa</taxon>
        <taxon>Ecdysozoa</taxon>
        <taxon>Nematoda</taxon>
        <taxon>Chromadorea</taxon>
        <taxon>Rhabditida</taxon>
        <taxon>Rhabditina</taxon>
        <taxon>Rhabditomorpha</taxon>
        <taxon>Rhabditoidea</taxon>
        <taxon>Rhabditidae</taxon>
        <taxon>Peloderinae</taxon>
        <taxon>Caenorhabditis</taxon>
    </lineage>
</organism>
<keyword evidence="2 4" id="KW-0863">Zinc-finger</keyword>
<dbReference type="PROSITE" id="PS50089">
    <property type="entry name" value="ZF_RING_2"/>
    <property type="match status" value="1"/>
</dbReference>
<evidence type="ECO:0000313" key="8">
    <source>
        <dbReference type="EMBL" id="EGT51806.1"/>
    </source>
</evidence>
<evidence type="ECO:0000259" key="7">
    <source>
        <dbReference type="PROSITE" id="PS50119"/>
    </source>
</evidence>
<dbReference type="PROSITE" id="PS00518">
    <property type="entry name" value="ZF_RING_1"/>
    <property type="match status" value="1"/>
</dbReference>
<dbReference type="InterPro" id="IPR000315">
    <property type="entry name" value="Znf_B-box"/>
</dbReference>
<dbReference type="eggNOG" id="KOG4185">
    <property type="taxonomic scope" value="Eukaryota"/>
</dbReference>
<evidence type="ECO:0000313" key="9">
    <source>
        <dbReference type="Proteomes" id="UP000008068"/>
    </source>
</evidence>
<evidence type="ECO:0000256" key="1">
    <source>
        <dbReference type="ARBA" id="ARBA00022723"/>
    </source>
</evidence>
<dbReference type="Pfam" id="PF14634">
    <property type="entry name" value="zf-RING_5"/>
    <property type="match status" value="1"/>
</dbReference>
<keyword evidence="1" id="KW-0479">Metal-binding</keyword>
<dbReference type="Gene3D" id="3.30.40.10">
    <property type="entry name" value="Zinc/RING finger domain, C3HC4 (zinc finger)"/>
    <property type="match status" value="1"/>
</dbReference>
<dbReference type="Proteomes" id="UP000008068">
    <property type="component" value="Unassembled WGS sequence"/>
</dbReference>
<dbReference type="OrthoDB" id="252722at2759"/>
<name>G0N3S3_CAEBE</name>
<evidence type="ECO:0000256" key="3">
    <source>
        <dbReference type="ARBA" id="ARBA00022833"/>
    </source>
</evidence>
<evidence type="ECO:0000256" key="4">
    <source>
        <dbReference type="PROSITE-ProRule" id="PRU00024"/>
    </source>
</evidence>
<gene>
    <name evidence="8" type="ORF">CAEBREN_05785</name>
</gene>
<feature type="domain" description="RING-type" evidence="6">
    <location>
        <begin position="126"/>
        <end position="176"/>
    </location>
</feature>
<accession>G0N3S3</accession>
<evidence type="ECO:0008006" key="10">
    <source>
        <dbReference type="Google" id="ProtNLM"/>
    </source>
</evidence>
<evidence type="ECO:0000256" key="2">
    <source>
        <dbReference type="ARBA" id="ARBA00022771"/>
    </source>
</evidence>
<keyword evidence="9" id="KW-1185">Reference proteome</keyword>
<dbReference type="InterPro" id="IPR017907">
    <property type="entry name" value="Znf_RING_CS"/>
</dbReference>
<feature type="domain" description="B box-type" evidence="7">
    <location>
        <begin position="217"/>
        <end position="263"/>
    </location>
</feature>
<dbReference type="AlphaFoldDB" id="G0N3S3"/>
<proteinExistence type="predicted"/>
<sequence>MDRPPEIREVVQVNKNFPHTRTIDVDWLDHDLGAYLAHNLPKQCFTIYPSEGIIHTCPTHLIMVSYTPEAGRVFDEELWITLVDKLHRAPTLRIMVHMVDNMPSNGGSGDLNDPSLSNSRQANLECKVCFEPYSDTIYNSIPLLLSECGHTLCHSCADTLQKFSPDKLSIDCPFDRTTTKVKVESLHKNFAIIDLIREKKDEGKSTAKLGAAEIKEDPLIPCFENLKHEATRYCKACTVDFCDSCFHSIHSSRINSDHESILISEKPIEIPPCLNHPTLISQFFCLDKKCKATSPLCCNKCLFKFHKHHSVITVIEKMGKNQIKLFELLDTLDITEINVAAALKRADRCIKSTNKTDAEYQKMVDSINIHFYRKMTEAIQNLESYVDQKREGMEKDENQIEHDIGLIKETKKEIERVLKRKDILFVQKIIDKGEAMCCLDDRKEANLVPLSLPSVEEIIESKPSSSKPSISSPSAPAPSEVPPPLPPRSHLRRIRSWLLWWK</sequence>
<dbReference type="InParanoid" id="G0N3S3"/>
<dbReference type="PROSITE" id="PS50119">
    <property type="entry name" value="ZF_BBOX"/>
    <property type="match status" value="1"/>
</dbReference>
<dbReference type="PANTHER" id="PTHR47156:SF7">
    <property type="entry name" value="RING-TYPE DOMAIN-CONTAINING PROTEIN"/>
    <property type="match status" value="1"/>
</dbReference>
<evidence type="ECO:0000259" key="6">
    <source>
        <dbReference type="PROSITE" id="PS50089"/>
    </source>
</evidence>
<dbReference type="STRING" id="135651.G0N3S3"/>
<dbReference type="OMA" id="DEELWIT"/>
<dbReference type="GO" id="GO:0008270">
    <property type="term" value="F:zinc ion binding"/>
    <property type="evidence" value="ECO:0007669"/>
    <property type="project" value="UniProtKB-KW"/>
</dbReference>